<keyword evidence="2" id="KW-0479">Metal-binding</keyword>
<evidence type="ECO:0000256" key="3">
    <source>
        <dbReference type="ARBA" id="ARBA00022771"/>
    </source>
</evidence>
<organism evidence="8 9">
    <name type="scientific">Paramarasmius palmivorus</name>
    <dbReference type="NCBI Taxonomy" id="297713"/>
    <lineage>
        <taxon>Eukaryota</taxon>
        <taxon>Fungi</taxon>
        <taxon>Dikarya</taxon>
        <taxon>Basidiomycota</taxon>
        <taxon>Agaricomycotina</taxon>
        <taxon>Agaricomycetes</taxon>
        <taxon>Agaricomycetidae</taxon>
        <taxon>Agaricales</taxon>
        <taxon>Marasmiineae</taxon>
        <taxon>Marasmiaceae</taxon>
        <taxon>Paramarasmius</taxon>
    </lineage>
</organism>
<evidence type="ECO:0000259" key="7">
    <source>
        <dbReference type="Pfam" id="PF05699"/>
    </source>
</evidence>
<comment type="caution">
    <text evidence="8">The sequence shown here is derived from an EMBL/GenBank/DDBJ whole genome shotgun (WGS) entry which is preliminary data.</text>
</comment>
<reference evidence="8 9" key="1">
    <citation type="submission" date="2024-01" db="EMBL/GenBank/DDBJ databases">
        <title>A draft genome for a cacao thread blight-causing isolate of Paramarasmius palmivorus.</title>
        <authorList>
            <person name="Baruah I.K."/>
            <person name="Bukari Y."/>
            <person name="Amoako-Attah I."/>
            <person name="Meinhardt L.W."/>
            <person name="Bailey B.A."/>
            <person name="Cohen S.P."/>
        </authorList>
    </citation>
    <scope>NUCLEOTIDE SEQUENCE [LARGE SCALE GENOMIC DNA]</scope>
    <source>
        <strain evidence="8 9">GH-12</strain>
    </source>
</reference>
<evidence type="ECO:0000256" key="6">
    <source>
        <dbReference type="SAM" id="MobiDB-lite"/>
    </source>
</evidence>
<dbReference type="InterPro" id="IPR008906">
    <property type="entry name" value="HATC_C_dom"/>
</dbReference>
<protein>
    <recommendedName>
        <fullName evidence="7">HAT C-terminal dimerisation domain-containing protein</fullName>
    </recommendedName>
</protein>
<dbReference type="GO" id="GO:0008270">
    <property type="term" value="F:zinc ion binding"/>
    <property type="evidence" value="ECO:0007669"/>
    <property type="project" value="UniProtKB-KW"/>
</dbReference>
<gene>
    <name evidence="8" type="ORF">VNI00_006271</name>
</gene>
<keyword evidence="3" id="KW-0863">Zinc-finger</keyword>
<dbReference type="AlphaFoldDB" id="A0AAW0D9B8"/>
<dbReference type="GO" id="GO:0005634">
    <property type="term" value="C:nucleus"/>
    <property type="evidence" value="ECO:0007669"/>
    <property type="project" value="UniProtKB-SubCell"/>
</dbReference>
<comment type="subcellular location">
    <subcellularLocation>
        <location evidence="1">Nucleus</location>
    </subcellularLocation>
</comment>
<evidence type="ECO:0000256" key="5">
    <source>
        <dbReference type="ARBA" id="ARBA00023242"/>
    </source>
</evidence>
<keyword evidence="5" id="KW-0539">Nucleus</keyword>
<dbReference type="Pfam" id="PF05699">
    <property type="entry name" value="Dimer_Tnp_hAT"/>
    <property type="match status" value="1"/>
</dbReference>
<sequence length="599" mass="67729">MDSPSKNTRSQARSTGTSTQSLPIIQSPPRKRKAVKDSDDDLAVWEKTDEQIIEEAKRKWTSPVYNHYIVSLRRNYQPDGTTPRSLTFVFTCRFENDGIERTYRHTAQTRPRMKTGNGTSNLAKAAKACDEQRGQCSGDDTSVGTQQTLHQSVSTYTPARHRAIVALRCAVNHRPFEMVRDKLYVEEVKLLRPGTKLVSPGTVSTDVKRIYNGCSIMVRDYFRLQVVGAIHLAVDGWTAPIASSYLGIVVIWYANGRIYRAILEFIRFGLAQRLHTICMDNATNCDTTASELGKLIPTFRGQLARTRCFPHILNLIAKLFDDLTHLFSEKEVPLVHQVVPMMEELEHSLERVRDAEYMPKVIRIAAIASLLVLGKYYALTDDTDVYRIAIVMCPDKKLAWFEKSEDWREEDRKEVGEIVRRRWKESYEQSVSASSAARPERGPVAKRRRVQSEFSSGRLNDSSDEEDGGDKDELEAYLSAPPVSKKEIKGAGGVLKWWESMRTTRPRLAQMALDFLTAPASAVDAERAFSAGRLQVNHLQHAMSSQTFKAKVALGSWYGTPLLPDIKEPTRILAEAMSRQKDKGKEKDLLEDDDIVEIV</sequence>
<dbReference type="GO" id="GO:0046983">
    <property type="term" value="F:protein dimerization activity"/>
    <property type="evidence" value="ECO:0007669"/>
    <property type="project" value="InterPro"/>
</dbReference>
<evidence type="ECO:0000256" key="4">
    <source>
        <dbReference type="ARBA" id="ARBA00022833"/>
    </source>
</evidence>
<feature type="compositionally biased region" description="Acidic residues" evidence="6">
    <location>
        <begin position="462"/>
        <end position="472"/>
    </location>
</feature>
<dbReference type="InterPro" id="IPR012337">
    <property type="entry name" value="RNaseH-like_sf"/>
</dbReference>
<keyword evidence="4" id="KW-0862">Zinc</keyword>
<feature type="domain" description="HAT C-terminal dimerisation" evidence="7">
    <location>
        <begin position="473"/>
        <end position="550"/>
    </location>
</feature>
<dbReference type="EMBL" id="JAYKXP010000018">
    <property type="protein sequence ID" value="KAK7047943.1"/>
    <property type="molecule type" value="Genomic_DNA"/>
</dbReference>
<feature type="compositionally biased region" description="Polar residues" evidence="6">
    <location>
        <begin position="1"/>
        <end position="24"/>
    </location>
</feature>
<evidence type="ECO:0000256" key="1">
    <source>
        <dbReference type="ARBA" id="ARBA00004123"/>
    </source>
</evidence>
<dbReference type="PANTHER" id="PTHR46481:SF10">
    <property type="entry name" value="ZINC FINGER BED DOMAIN-CONTAINING PROTEIN 39"/>
    <property type="match status" value="1"/>
</dbReference>
<accession>A0AAW0D9B8</accession>
<evidence type="ECO:0000313" key="8">
    <source>
        <dbReference type="EMBL" id="KAK7047943.1"/>
    </source>
</evidence>
<dbReference type="InterPro" id="IPR052035">
    <property type="entry name" value="ZnF_BED_domain_contain"/>
</dbReference>
<dbReference type="SUPFAM" id="SSF53098">
    <property type="entry name" value="Ribonuclease H-like"/>
    <property type="match status" value="1"/>
</dbReference>
<name>A0AAW0D9B8_9AGAR</name>
<feature type="region of interest" description="Disordered" evidence="6">
    <location>
        <begin position="430"/>
        <end position="472"/>
    </location>
</feature>
<evidence type="ECO:0000256" key="2">
    <source>
        <dbReference type="ARBA" id="ARBA00022723"/>
    </source>
</evidence>
<feature type="region of interest" description="Disordered" evidence="6">
    <location>
        <begin position="1"/>
        <end position="38"/>
    </location>
</feature>
<keyword evidence="9" id="KW-1185">Reference proteome</keyword>
<dbReference type="Proteomes" id="UP001383192">
    <property type="component" value="Unassembled WGS sequence"/>
</dbReference>
<dbReference type="PANTHER" id="PTHR46481">
    <property type="entry name" value="ZINC FINGER BED DOMAIN-CONTAINING PROTEIN 4"/>
    <property type="match status" value="1"/>
</dbReference>
<proteinExistence type="predicted"/>
<evidence type="ECO:0000313" key="9">
    <source>
        <dbReference type="Proteomes" id="UP001383192"/>
    </source>
</evidence>